<dbReference type="Proteomes" id="UP000284662">
    <property type="component" value="Unassembled WGS sequence"/>
</dbReference>
<protein>
    <submittedName>
        <fullName evidence="4">Type II toxin-antitoxin system YafQ family toxin</fullName>
    </submittedName>
</protein>
<dbReference type="PANTHER" id="PTHR40588">
    <property type="entry name" value="MRNA INTERFERASE TOXIN YAFQ"/>
    <property type="match status" value="1"/>
</dbReference>
<evidence type="ECO:0000256" key="2">
    <source>
        <dbReference type="ARBA" id="ARBA00061366"/>
    </source>
</evidence>
<dbReference type="Gene3D" id="3.30.2310.20">
    <property type="entry name" value="RelE-like"/>
    <property type="match status" value="1"/>
</dbReference>
<dbReference type="EMBL" id="QRST01000006">
    <property type="protein sequence ID" value="RGQ06240.1"/>
    <property type="molecule type" value="Genomic_DNA"/>
</dbReference>
<reference evidence="4 5" key="1">
    <citation type="submission" date="2018-08" db="EMBL/GenBank/DDBJ databases">
        <title>A genome reference for cultivated species of the human gut microbiota.</title>
        <authorList>
            <person name="Zou Y."/>
            <person name="Xue W."/>
            <person name="Luo G."/>
        </authorList>
    </citation>
    <scope>NUCLEOTIDE SEQUENCE [LARGE SCALE GENOMIC DNA]</scope>
    <source>
        <strain evidence="4 5">AF29-2</strain>
    </source>
</reference>
<dbReference type="RefSeq" id="WP_117584923.1">
    <property type="nucleotide sequence ID" value="NZ_QRST01000006.1"/>
</dbReference>
<dbReference type="GO" id="GO:0006402">
    <property type="term" value="P:mRNA catabolic process"/>
    <property type="evidence" value="ECO:0007669"/>
    <property type="project" value="TreeGrafter"/>
</dbReference>
<evidence type="ECO:0000256" key="1">
    <source>
        <dbReference type="ARBA" id="ARBA00022649"/>
    </source>
</evidence>
<sequence length="90" mass="10721">MLKIKYHSKFKKDIKTIKKRNYDLSKLQKVIEILAEEKTLPAKYKDHSLTGIYQDFRECHILPDWLLIYRIAKDILTLVLSRTGTHSDLF</sequence>
<comment type="caution">
    <text evidence="4">The sequence shown here is derived from an EMBL/GenBank/DDBJ whole genome shotgun (WGS) entry which is preliminary data.</text>
</comment>
<name>A0A411ZTT9_9FIRM</name>
<accession>A0A411ZTT9</accession>
<dbReference type="InterPro" id="IPR004386">
    <property type="entry name" value="Toxin_YafQ-like"/>
</dbReference>
<dbReference type="GO" id="GO:0004521">
    <property type="term" value="F:RNA endonuclease activity"/>
    <property type="evidence" value="ECO:0007669"/>
    <property type="project" value="TreeGrafter"/>
</dbReference>
<dbReference type="InterPro" id="IPR007712">
    <property type="entry name" value="RelE/ParE_toxin"/>
</dbReference>
<dbReference type="PANTHER" id="PTHR40588:SF1">
    <property type="entry name" value="MRNA INTERFERASE TOXIN YAFQ"/>
    <property type="match status" value="1"/>
</dbReference>
<organism evidence="4 5">
    <name type="scientific">Megamonas rupellensis</name>
    <dbReference type="NCBI Taxonomy" id="491921"/>
    <lineage>
        <taxon>Bacteria</taxon>
        <taxon>Bacillati</taxon>
        <taxon>Bacillota</taxon>
        <taxon>Negativicutes</taxon>
        <taxon>Selenomonadales</taxon>
        <taxon>Selenomonadaceae</taxon>
        <taxon>Megamonas</taxon>
    </lineage>
</organism>
<proteinExistence type="inferred from homology"/>
<gene>
    <name evidence="4" type="ORF">DWZ11_04600</name>
</gene>
<dbReference type="Pfam" id="PF15738">
    <property type="entry name" value="YafQ_toxin"/>
    <property type="match status" value="1"/>
</dbReference>
<dbReference type="NCBIfam" id="TIGR02385">
    <property type="entry name" value="RelE_StbE"/>
    <property type="match status" value="1"/>
</dbReference>
<comment type="similarity">
    <text evidence="2">Belongs to the RelE toxin family. YafQ subfamily.</text>
</comment>
<keyword evidence="1" id="KW-1277">Toxin-antitoxin system</keyword>
<dbReference type="GO" id="GO:0006415">
    <property type="term" value="P:translational termination"/>
    <property type="evidence" value="ECO:0007669"/>
    <property type="project" value="TreeGrafter"/>
</dbReference>
<evidence type="ECO:0000313" key="4">
    <source>
        <dbReference type="EMBL" id="RGQ06240.1"/>
    </source>
</evidence>
<dbReference type="AlphaFoldDB" id="A0A411ZTT9"/>
<dbReference type="FunFam" id="3.30.2310.20:FF:000003">
    <property type="entry name" value="Type II toxin-antitoxin system YafQ family toxin"/>
    <property type="match status" value="1"/>
</dbReference>
<dbReference type="SUPFAM" id="SSF143011">
    <property type="entry name" value="RelE-like"/>
    <property type="match status" value="1"/>
</dbReference>
<feature type="active site" description="Proton donor" evidence="3">
    <location>
        <position position="86"/>
    </location>
</feature>
<dbReference type="PIRSF" id="PIRSF006156">
    <property type="entry name" value="YafQ"/>
    <property type="match status" value="1"/>
</dbReference>
<evidence type="ECO:0000313" key="5">
    <source>
        <dbReference type="Proteomes" id="UP000284662"/>
    </source>
</evidence>
<dbReference type="NCBIfam" id="TIGR00053">
    <property type="entry name" value="YafQ family addiction module toxin"/>
    <property type="match status" value="1"/>
</dbReference>
<evidence type="ECO:0000256" key="3">
    <source>
        <dbReference type="PIRSR" id="PIRSR006156-1"/>
    </source>
</evidence>
<dbReference type="InterPro" id="IPR035093">
    <property type="entry name" value="RelE/ParE_toxin_dom_sf"/>
</dbReference>